<dbReference type="Proteomes" id="UP000009885">
    <property type="component" value="Unassembled WGS sequence"/>
</dbReference>
<organism evidence="2 3">
    <name type="scientific">Staphylococcus massiliensis S46</name>
    <dbReference type="NCBI Taxonomy" id="1229783"/>
    <lineage>
        <taxon>Bacteria</taxon>
        <taxon>Bacillati</taxon>
        <taxon>Bacillota</taxon>
        <taxon>Bacilli</taxon>
        <taxon>Bacillales</taxon>
        <taxon>Staphylococcaceae</taxon>
        <taxon>Staphylococcus</taxon>
    </lineage>
</organism>
<reference evidence="2 3" key="1">
    <citation type="journal article" date="2013" name="Genome Announc.">
        <title>Genome Sequence of Staphylococcus massiliensis Strain S46, Isolated from the Surface of Healthy Human Skin.</title>
        <authorList>
            <person name="Srivastav R."/>
            <person name="Singh A."/>
            <person name="Jangir P.K."/>
            <person name="Kumari C."/>
            <person name="Muduli S."/>
            <person name="Sharma R."/>
        </authorList>
    </citation>
    <scope>NUCLEOTIDE SEQUENCE [LARGE SCALE GENOMIC DNA]</scope>
    <source>
        <strain evidence="2 3">S46</strain>
    </source>
</reference>
<dbReference type="Pfam" id="PF08378">
    <property type="entry name" value="NERD"/>
    <property type="match status" value="1"/>
</dbReference>
<gene>
    <name evidence="2" type="ORF">C273_02193</name>
</gene>
<evidence type="ECO:0000313" key="3">
    <source>
        <dbReference type="Proteomes" id="UP000009885"/>
    </source>
</evidence>
<feature type="domain" description="NERD" evidence="1">
    <location>
        <begin position="32"/>
        <end position="140"/>
    </location>
</feature>
<dbReference type="OrthoDB" id="2417001at2"/>
<accession>K9AVA7</accession>
<comment type="caution">
    <text evidence="2">The sequence shown here is derived from an EMBL/GenBank/DDBJ whole genome shotgun (WGS) entry which is preliminary data.</text>
</comment>
<name>K9AVA7_9STAP</name>
<dbReference type="EMBL" id="AMSQ01000003">
    <property type="protein sequence ID" value="EKU50041.1"/>
    <property type="molecule type" value="Genomic_DNA"/>
</dbReference>
<protein>
    <recommendedName>
        <fullName evidence="1">NERD domain-containing protein</fullName>
    </recommendedName>
</protein>
<dbReference type="InterPro" id="IPR011528">
    <property type="entry name" value="NERD"/>
</dbReference>
<evidence type="ECO:0000313" key="2">
    <source>
        <dbReference type="EMBL" id="EKU50041.1"/>
    </source>
</evidence>
<keyword evidence="3" id="KW-1185">Reference proteome</keyword>
<dbReference type="STRING" id="1229783.C273_02193"/>
<dbReference type="eggNOG" id="ENOG502Z8AV">
    <property type="taxonomic scope" value="Bacteria"/>
</dbReference>
<proteinExistence type="predicted"/>
<dbReference type="PATRIC" id="fig|1229783.3.peg.444"/>
<dbReference type="AlphaFoldDB" id="K9AVA7"/>
<dbReference type="PROSITE" id="PS50965">
    <property type="entry name" value="NERD"/>
    <property type="match status" value="1"/>
</dbReference>
<dbReference type="RefSeq" id="WP_009382248.1">
    <property type="nucleotide sequence ID" value="NZ_AMSQ01000003.1"/>
</dbReference>
<sequence>MNDYNPNKYWLAIENRCAPNKEIALKIKQLKLGIEGERLFYESFLQDKEILYLHNAYYNTYNPLEIDYLIVNNYNVYLFEIKNYTGDYYAKDHAMRTATEFEIPNPYSQLIKQKNEIKRLLSSKQIHYDLKAYIVYTNPTFTLHGDLPNRSTYLPPTELHKISSFFGPSSEKDFKVYHFLKAQQIDYFSHYQPTRPYKFNELQPGLKCIHCGTLDPIIYKSRYRNFTCKFCCKKFDINEAILSSLKDLYHITGKPFTFKQAQYWCKDILEWKLRHICKRHFDYSGTNLLNFKLKGS</sequence>
<evidence type="ECO:0000259" key="1">
    <source>
        <dbReference type="PROSITE" id="PS50965"/>
    </source>
</evidence>